<evidence type="ECO:0000313" key="3">
    <source>
        <dbReference type="Proteomes" id="UP000591131"/>
    </source>
</evidence>
<dbReference type="Proteomes" id="UP000591131">
    <property type="component" value="Unassembled WGS sequence"/>
</dbReference>
<organism evidence="2 3">
    <name type="scientific">Perkinsus chesapeaki</name>
    <name type="common">Clam parasite</name>
    <name type="synonym">Perkinsus andrewsi</name>
    <dbReference type="NCBI Taxonomy" id="330153"/>
    <lineage>
        <taxon>Eukaryota</taxon>
        <taxon>Sar</taxon>
        <taxon>Alveolata</taxon>
        <taxon>Perkinsozoa</taxon>
        <taxon>Perkinsea</taxon>
        <taxon>Perkinsida</taxon>
        <taxon>Perkinsidae</taxon>
        <taxon>Perkinsus</taxon>
    </lineage>
</organism>
<sequence length="160" mass="18229">MDPQVIEKITQVEDKAGKLMVKEGDIAALLAGNGEDEIVMRRKIEVKERHVDAKKWVHLPCTEKQPQKDTLDTNSGPRGGSNKHLGWLARRHGAARMPGYGAKRSFKDSAEECAYLRRETAQLREALSRLRLHNVSTWKDGVEFGRRGWTAPWYDYGDTR</sequence>
<evidence type="ECO:0000256" key="1">
    <source>
        <dbReference type="SAM" id="MobiDB-lite"/>
    </source>
</evidence>
<keyword evidence="3" id="KW-1185">Reference proteome</keyword>
<evidence type="ECO:0000313" key="2">
    <source>
        <dbReference type="EMBL" id="KAF4662558.1"/>
    </source>
</evidence>
<feature type="region of interest" description="Disordered" evidence="1">
    <location>
        <begin position="61"/>
        <end position="85"/>
    </location>
</feature>
<proteinExistence type="predicted"/>
<name>A0A7J6LTB7_PERCH</name>
<gene>
    <name evidence="2" type="ORF">FOL47_006197</name>
</gene>
<accession>A0A7J6LTB7</accession>
<protein>
    <submittedName>
        <fullName evidence="2">Uncharacterized protein</fullName>
    </submittedName>
</protein>
<dbReference type="EMBL" id="JAAPAO010000343">
    <property type="protein sequence ID" value="KAF4662558.1"/>
    <property type="molecule type" value="Genomic_DNA"/>
</dbReference>
<comment type="caution">
    <text evidence="2">The sequence shown here is derived from an EMBL/GenBank/DDBJ whole genome shotgun (WGS) entry which is preliminary data.</text>
</comment>
<reference evidence="2 3" key="1">
    <citation type="submission" date="2020-04" db="EMBL/GenBank/DDBJ databases">
        <title>Perkinsus chesapeaki whole genome sequence.</title>
        <authorList>
            <person name="Bogema D.R."/>
        </authorList>
    </citation>
    <scope>NUCLEOTIDE SEQUENCE [LARGE SCALE GENOMIC DNA]</scope>
    <source>
        <strain evidence="2">ATCC PRA-425</strain>
    </source>
</reference>
<dbReference type="AlphaFoldDB" id="A0A7J6LTB7"/>